<dbReference type="GO" id="GO:0005615">
    <property type="term" value="C:extracellular space"/>
    <property type="evidence" value="ECO:0007669"/>
    <property type="project" value="UniProtKB-KW"/>
</dbReference>
<organism evidence="4 5">
    <name type="scientific">Fundulus heteroclitus</name>
    <name type="common">Killifish</name>
    <name type="synonym">Mummichog</name>
    <dbReference type="NCBI Taxonomy" id="8078"/>
    <lineage>
        <taxon>Eukaryota</taxon>
        <taxon>Metazoa</taxon>
        <taxon>Chordata</taxon>
        <taxon>Craniata</taxon>
        <taxon>Vertebrata</taxon>
        <taxon>Euteleostomi</taxon>
        <taxon>Actinopterygii</taxon>
        <taxon>Neopterygii</taxon>
        <taxon>Teleostei</taxon>
        <taxon>Neoteleostei</taxon>
        <taxon>Acanthomorphata</taxon>
        <taxon>Ovalentaria</taxon>
        <taxon>Atherinomorphae</taxon>
        <taxon>Cyprinodontiformes</taxon>
        <taxon>Fundulidae</taxon>
        <taxon>Fundulus</taxon>
    </lineage>
</organism>
<dbReference type="InterPro" id="IPR001811">
    <property type="entry name" value="Chemokine_IL8-like_dom"/>
</dbReference>
<protein>
    <submittedName>
        <fullName evidence="4">Eotaxin-like</fullName>
    </submittedName>
</protein>
<dbReference type="Ensembl" id="ENSFHET00000029452.1">
    <property type="protein sequence ID" value="ENSFHEP00000020040.1"/>
    <property type="gene ID" value="ENSFHEG00000000719.1"/>
</dbReference>
<dbReference type="SUPFAM" id="SSF54117">
    <property type="entry name" value="Interleukin 8-like chemokines"/>
    <property type="match status" value="1"/>
</dbReference>
<dbReference type="PANTHER" id="PTHR12015">
    <property type="entry name" value="SMALL INDUCIBLE CYTOKINE A"/>
    <property type="match status" value="1"/>
</dbReference>
<evidence type="ECO:0000313" key="4">
    <source>
        <dbReference type="Ensembl" id="ENSFHEP00000020040.1"/>
    </source>
</evidence>
<dbReference type="GO" id="GO:0006955">
    <property type="term" value="P:immune response"/>
    <property type="evidence" value="ECO:0007669"/>
    <property type="project" value="InterPro"/>
</dbReference>
<dbReference type="InterPro" id="IPR036048">
    <property type="entry name" value="Interleukin_8-like_sf"/>
</dbReference>
<dbReference type="GeneTree" id="ENSGT00940000171869"/>
<dbReference type="AlphaFoldDB" id="A0A3Q2TTF1"/>
<dbReference type="Gene3D" id="2.40.50.40">
    <property type="match status" value="1"/>
</dbReference>
<reference evidence="4" key="1">
    <citation type="submission" date="2025-08" db="UniProtKB">
        <authorList>
            <consortium name="Ensembl"/>
        </authorList>
    </citation>
    <scope>IDENTIFICATION</scope>
</reference>
<name>A0A3Q2TTF1_FUNHE</name>
<accession>A0A3Q2TTF1</accession>
<dbReference type="RefSeq" id="XP_012716845.1">
    <property type="nucleotide sequence ID" value="XM_012861391.3"/>
</dbReference>
<evidence type="ECO:0000259" key="3">
    <source>
        <dbReference type="SMART" id="SM00199"/>
    </source>
</evidence>
<proteinExistence type="predicted"/>
<dbReference type="CDD" id="cd00272">
    <property type="entry name" value="Chemokine_CC"/>
    <property type="match status" value="1"/>
</dbReference>
<feature type="domain" description="Chemokine interleukin-8-like" evidence="3">
    <location>
        <begin position="28"/>
        <end position="87"/>
    </location>
</feature>
<keyword evidence="5" id="KW-1185">Reference proteome</keyword>
<feature type="signal peptide" evidence="2">
    <location>
        <begin position="1"/>
        <end position="22"/>
    </location>
</feature>
<dbReference type="CTD" id="100537088"/>
<dbReference type="GO" id="GO:0008009">
    <property type="term" value="F:chemokine activity"/>
    <property type="evidence" value="ECO:0007669"/>
    <property type="project" value="InterPro"/>
</dbReference>
<evidence type="ECO:0000313" key="5">
    <source>
        <dbReference type="Proteomes" id="UP000265000"/>
    </source>
</evidence>
<feature type="chain" id="PRO_5018690426" evidence="2">
    <location>
        <begin position="23"/>
        <end position="93"/>
    </location>
</feature>
<dbReference type="SMART" id="SM00199">
    <property type="entry name" value="SCY"/>
    <property type="match status" value="1"/>
</dbReference>
<dbReference type="Proteomes" id="UP000265000">
    <property type="component" value="Unplaced"/>
</dbReference>
<dbReference type="GeneID" id="105925504"/>
<evidence type="ECO:0000256" key="1">
    <source>
        <dbReference type="ARBA" id="ARBA00022514"/>
    </source>
</evidence>
<dbReference type="STRING" id="8078.ENSFHEP00000020040"/>
<reference evidence="4" key="2">
    <citation type="submission" date="2025-09" db="UniProtKB">
        <authorList>
            <consortium name="Ensembl"/>
        </authorList>
    </citation>
    <scope>IDENTIFICATION</scope>
</reference>
<keyword evidence="1" id="KW-0202">Cytokine</keyword>
<keyword evidence="2" id="KW-0732">Signal</keyword>
<dbReference type="OrthoDB" id="8934837at2759"/>
<evidence type="ECO:0000256" key="2">
    <source>
        <dbReference type="SAM" id="SignalP"/>
    </source>
</evidence>
<dbReference type="InterPro" id="IPR039809">
    <property type="entry name" value="Chemokine_b/g/d"/>
</dbReference>
<sequence length="93" mass="10545">MKATSVFLLCILGAALLSTVLCQNGIGPDNCCFKFYPRRVKRDLIRSYNFTDHRCPKAGAIFVTVKNNQNICVDPSLAWVENTMKYLDEKNLQ</sequence>
<dbReference type="Pfam" id="PF00048">
    <property type="entry name" value="IL8"/>
    <property type="match status" value="1"/>
</dbReference>